<comment type="similarity">
    <text evidence="1">Belongs to the ClpA/ClpB family.</text>
</comment>
<reference evidence="5" key="1">
    <citation type="journal article" date="2013" name="J. Plant Res.">
        <title>Effect of fungi and light on seed germination of three Opuntia species from semiarid lands of central Mexico.</title>
        <authorList>
            <person name="Delgado-Sanchez P."/>
            <person name="Jimenez-Bremont J.F."/>
            <person name="Guerrero-Gonzalez Mde L."/>
            <person name="Flores J."/>
        </authorList>
    </citation>
    <scope>NUCLEOTIDE SEQUENCE</scope>
    <source>
        <tissue evidence="5">Cladode</tissue>
    </source>
</reference>
<dbReference type="InterPro" id="IPR036628">
    <property type="entry name" value="Clp_N_dom_sf"/>
</dbReference>
<evidence type="ECO:0000313" key="5">
    <source>
        <dbReference type="EMBL" id="MBA4642146.1"/>
    </source>
</evidence>
<dbReference type="PANTHER" id="PTHR43572:SF38">
    <property type="entry name" value="PROTEIN SMAX1-LIKE 6"/>
    <property type="match status" value="1"/>
</dbReference>
<dbReference type="InterPro" id="IPR058680">
    <property type="entry name" value="NBD_SMAX1-like"/>
</dbReference>
<dbReference type="SUPFAM" id="SSF81923">
    <property type="entry name" value="Double Clp-N motif"/>
    <property type="match status" value="1"/>
</dbReference>
<proteinExistence type="inferred from homology"/>
<keyword evidence="2 3" id="KW-0677">Repeat</keyword>
<dbReference type="AlphaFoldDB" id="A0A7C9DHC7"/>
<dbReference type="Pfam" id="PF23569">
    <property type="entry name" value="NBD_SMAX1"/>
    <property type="match status" value="1"/>
</dbReference>
<dbReference type="EMBL" id="GISG01127350">
    <property type="protein sequence ID" value="MBA4642146.1"/>
    <property type="molecule type" value="Transcribed_RNA"/>
</dbReference>
<dbReference type="Gene3D" id="1.10.1780.10">
    <property type="entry name" value="Clp, N-terminal domain"/>
    <property type="match status" value="1"/>
</dbReference>
<evidence type="ECO:0000256" key="2">
    <source>
        <dbReference type="ARBA" id="ARBA00022737"/>
    </source>
</evidence>
<evidence type="ECO:0000256" key="3">
    <source>
        <dbReference type="PROSITE-ProRule" id="PRU01251"/>
    </source>
</evidence>
<evidence type="ECO:0000259" key="4">
    <source>
        <dbReference type="PROSITE" id="PS51903"/>
    </source>
</evidence>
<dbReference type="PANTHER" id="PTHR43572">
    <property type="entry name" value="CHAPERONE PROTEIN CLPD, CHLOROPLASTIC"/>
    <property type="match status" value="1"/>
</dbReference>
<accession>A0A7C9DHC7</accession>
<name>A0A7C9DHC7_OPUST</name>
<evidence type="ECO:0000256" key="1">
    <source>
        <dbReference type="ARBA" id="ARBA00008675"/>
    </source>
</evidence>
<dbReference type="InterPro" id="IPR004176">
    <property type="entry name" value="Clp_R_N"/>
</dbReference>
<dbReference type="InterPro" id="IPR051650">
    <property type="entry name" value="SL_signaling_regulator"/>
</dbReference>
<organism evidence="5">
    <name type="scientific">Opuntia streptacantha</name>
    <name type="common">Prickly pear cactus</name>
    <name type="synonym">Opuntia cardona</name>
    <dbReference type="NCBI Taxonomy" id="393608"/>
    <lineage>
        <taxon>Eukaryota</taxon>
        <taxon>Viridiplantae</taxon>
        <taxon>Streptophyta</taxon>
        <taxon>Embryophyta</taxon>
        <taxon>Tracheophyta</taxon>
        <taxon>Spermatophyta</taxon>
        <taxon>Magnoliopsida</taxon>
        <taxon>eudicotyledons</taxon>
        <taxon>Gunneridae</taxon>
        <taxon>Pentapetalae</taxon>
        <taxon>Caryophyllales</taxon>
        <taxon>Cactineae</taxon>
        <taxon>Cactaceae</taxon>
        <taxon>Opuntioideae</taxon>
        <taxon>Opuntia</taxon>
    </lineage>
</organism>
<sequence length="406" mass="45399">MPTPVSTAKQCLNSEASHALEEAVSVARRRGHAQTTSLHAVSAFLSLSPSQLREACVRARNTALYPHVQLKALDLCLSVSLDRLPTSQPRVNEPPVSNSLMAAIKRSQANQRRQPESLIAIRNQNHLLGQCQEQLGTSSGVKVELQHLIVSILDDPIVSRVFNDAGFRSFDVKLAILRPFQSFFRCSQSVGGHQGLFLCNLDENSDPGNHPLRFPFSGYRGNWDGNENYRRIGDVLVRKKGRNPLLVGVCANDALSGFMEVLETRMDVLPLDVHGIRMVSLEKDVLKFVNEHWSDEAMSLRFKEVDMMVRHCLGPGLMVSFGNLRYFLGGENGFGMDVLNSIVRKLSKLLEVHEGKVWLIGFAANDQTYMEFLSRFPSIDKDWDLHLLPITSFKPKIGGESCFKSR</sequence>
<feature type="domain" description="Clp R" evidence="4">
    <location>
        <begin position="7"/>
        <end position="182"/>
    </location>
</feature>
<reference evidence="5" key="2">
    <citation type="submission" date="2020-07" db="EMBL/GenBank/DDBJ databases">
        <authorList>
            <person name="Vera ALvarez R."/>
            <person name="Arias-Moreno D.M."/>
            <person name="Jimenez-Jacinto V."/>
            <person name="Jimenez-Bremont J.F."/>
            <person name="Swaminathan K."/>
            <person name="Moose S.P."/>
            <person name="Guerrero-Gonzalez M.L."/>
            <person name="Marino-Ramirez L."/>
            <person name="Landsman D."/>
            <person name="Rodriguez-Kessler M."/>
            <person name="Delgado-Sanchez P."/>
        </authorList>
    </citation>
    <scope>NUCLEOTIDE SEQUENCE</scope>
    <source>
        <tissue evidence="5">Cladode</tissue>
    </source>
</reference>
<protein>
    <recommendedName>
        <fullName evidence="4">Clp R domain-containing protein</fullName>
    </recommendedName>
</protein>
<dbReference type="PROSITE" id="PS51903">
    <property type="entry name" value="CLP_R"/>
    <property type="match status" value="1"/>
</dbReference>